<gene>
    <name evidence="1" type="ORF">P43SY_007244</name>
</gene>
<sequence>MTLSTSEALALVHALVRQLQPSVPWDPELTFSVVARRCPREPIVVDCRALKLTLQLEQAPPRPQLVRQLLELLDVLSWLSVLPGCSVSENAALWQQIVQLVVTDAIAGETIVFGDAAQFPRWILSFLAEFGEERDCAVATRSEARDRDRSFVQELFTRTLEHAEALSEAYVAAMQRIRPHVEEAASQSPPIPIGIDLDCSRASSRLGFFEQARAFVQVLRANTAPNRIRFDSFGMKTIAPCRAAAHMNQIHEMALLVRENSDVWSPKLEIVGPLLDVETESDGTNDRIAREYREHASILRQLLCEPPRVDLPSTIQFQARMSWWQASCVCAGLRTSSKAIDHFTFKAPVGIPYDEFSWLVYGLFHRSSRARVRLVELWFNESRTGMSQVGALLSSIRPGEILIRESIPPSQLSDFDFSLVGTRARLNAREFQLRIDFFQHEQARWISIDFRDIPEFEVLATSSRWVGILVPGYGFGWVTASLVERLWTEPLEHVMLPSHSVQDLILRSRCFLQVPALLRAIGAPLRSLVLRSTMFTCEISDAAVDEVLRACPTVTSLELPSIHLAPLVRAYEAGACRVSSLVFRNALGEGPELLDSFVEMLGSRRHVGAATLQEVAFVCHLYRTFPSSPFTREAGLDIVTRMAHESTRTLQRLFVARPPHETQLGLDARYCHSERQQTHPLLGLLSVGGQVGQAIARVGEDAWAQVLAYLGPNRTVRLIPAPPLHESA</sequence>
<evidence type="ECO:0000313" key="2">
    <source>
        <dbReference type="Proteomes" id="UP001209570"/>
    </source>
</evidence>
<evidence type="ECO:0000313" key="1">
    <source>
        <dbReference type="EMBL" id="KAJ0393876.1"/>
    </source>
</evidence>
<keyword evidence="2" id="KW-1185">Reference proteome</keyword>
<dbReference type="AlphaFoldDB" id="A0AAD5LVM4"/>
<dbReference type="Proteomes" id="UP001209570">
    <property type="component" value="Unassembled WGS sequence"/>
</dbReference>
<comment type="caution">
    <text evidence="1">The sequence shown here is derived from an EMBL/GenBank/DDBJ whole genome shotgun (WGS) entry which is preliminary data.</text>
</comment>
<accession>A0AAD5LVM4</accession>
<dbReference type="EMBL" id="JAKCXM010000453">
    <property type="protein sequence ID" value="KAJ0393876.1"/>
    <property type="molecule type" value="Genomic_DNA"/>
</dbReference>
<reference evidence="1" key="1">
    <citation type="submission" date="2021-12" db="EMBL/GenBank/DDBJ databases">
        <title>Prjna785345.</title>
        <authorList>
            <person name="Rujirawat T."/>
            <person name="Krajaejun T."/>
        </authorList>
    </citation>
    <scope>NUCLEOTIDE SEQUENCE</scope>
    <source>
        <strain evidence="1">Pi057C3</strain>
    </source>
</reference>
<protein>
    <submittedName>
        <fullName evidence="1">Uncharacterized protein</fullName>
    </submittedName>
</protein>
<proteinExistence type="predicted"/>
<organism evidence="1 2">
    <name type="scientific">Pythium insidiosum</name>
    <name type="common">Pythiosis disease agent</name>
    <dbReference type="NCBI Taxonomy" id="114742"/>
    <lineage>
        <taxon>Eukaryota</taxon>
        <taxon>Sar</taxon>
        <taxon>Stramenopiles</taxon>
        <taxon>Oomycota</taxon>
        <taxon>Peronosporomycetes</taxon>
        <taxon>Pythiales</taxon>
        <taxon>Pythiaceae</taxon>
        <taxon>Pythium</taxon>
    </lineage>
</organism>
<name>A0AAD5LVM4_PYTIN</name>